<organism evidence="2 3">
    <name type="scientific">Amycolatopsis acidicola</name>
    <dbReference type="NCBI Taxonomy" id="2596893"/>
    <lineage>
        <taxon>Bacteria</taxon>
        <taxon>Bacillati</taxon>
        <taxon>Actinomycetota</taxon>
        <taxon>Actinomycetes</taxon>
        <taxon>Pseudonocardiales</taxon>
        <taxon>Pseudonocardiaceae</taxon>
        <taxon>Amycolatopsis</taxon>
    </lineage>
</organism>
<dbReference type="InterPro" id="IPR009721">
    <property type="entry name" value="O-acyltransferase_WSD1_C"/>
</dbReference>
<dbReference type="Proteomes" id="UP000319769">
    <property type="component" value="Unassembled WGS sequence"/>
</dbReference>
<comment type="caution">
    <text evidence="2">The sequence shown here is derived from an EMBL/GenBank/DDBJ whole genome shotgun (WGS) entry which is preliminary data.</text>
</comment>
<evidence type="ECO:0000313" key="3">
    <source>
        <dbReference type="Proteomes" id="UP000319769"/>
    </source>
</evidence>
<proteinExistence type="predicted"/>
<dbReference type="GO" id="GO:0016746">
    <property type="term" value="F:acyltransferase activity"/>
    <property type="evidence" value="ECO:0007669"/>
    <property type="project" value="UniProtKB-KW"/>
</dbReference>
<dbReference type="OrthoDB" id="9810950at2"/>
<dbReference type="RefSeq" id="WP_144760744.1">
    <property type="nucleotide sequence ID" value="NZ_VMNW02000091.1"/>
</dbReference>
<name>A0A5N0UPI8_9PSEU</name>
<dbReference type="AlphaFoldDB" id="A0A5N0UPI8"/>
<reference evidence="2" key="1">
    <citation type="submission" date="2019-09" db="EMBL/GenBank/DDBJ databases">
        <authorList>
            <person name="Teo W.F.A."/>
            <person name="Duangmal K."/>
        </authorList>
    </citation>
    <scope>NUCLEOTIDE SEQUENCE [LARGE SCALE GENOMIC DNA]</scope>
    <source>
        <strain evidence="2">K81G1</strain>
    </source>
</reference>
<accession>A0A5N0UPI8</accession>
<feature type="domain" description="O-acyltransferase WSD1 C-terminal" evidence="1">
    <location>
        <begin position="295"/>
        <end position="364"/>
    </location>
</feature>
<dbReference type="EMBL" id="VMNW02000091">
    <property type="protein sequence ID" value="KAA9152166.1"/>
    <property type="molecule type" value="Genomic_DNA"/>
</dbReference>
<gene>
    <name evidence="2" type="ORF">FPZ12_037395</name>
</gene>
<protein>
    <submittedName>
        <fullName evidence="2">WSD1 family O-acyltransferase</fullName>
    </submittedName>
</protein>
<dbReference type="Pfam" id="PF06974">
    <property type="entry name" value="WS_DGAT_C"/>
    <property type="match status" value="1"/>
</dbReference>
<keyword evidence="3" id="KW-1185">Reference proteome</keyword>
<evidence type="ECO:0000259" key="1">
    <source>
        <dbReference type="Pfam" id="PF06974"/>
    </source>
</evidence>
<sequence length="385" mass="39830">MPPLDRRALTCVLWTRTAVDPAALRAEFPAELAGFEVTDLPGAGAEEALRGVVARQAEPARLVRGYGEGSALVLRCGDPREVYDVLRPVGPGIPVQNDPVFSKPAGTAARETVGELGGRLRRTVRGLRPAGRMLAAGPACGVAAALGAAGGVLDLAVSTLPAAPLRLADALVTSDWETLTGMAKLLSRRRPDAGPVPQAVAWSRPVPTKTIAAISRAAGAPLADVHTALVTGALARCHGTGALSWLLPGAEGTVVLPGISLGHRAFRDRLAEVRRRAVRVPRGLASHLTGADVGVLTDVRGPAAPMLLGGVPVEGITAWAEGNNQGVTVSAYRYAGRVVFGCSGGRGSFPEPGRFAQALAAEVDEAAATVRRTVIPLFERRTRTA</sequence>
<evidence type="ECO:0000313" key="2">
    <source>
        <dbReference type="EMBL" id="KAA9152166.1"/>
    </source>
</evidence>